<dbReference type="InterPro" id="IPR007630">
    <property type="entry name" value="RNA_pol_sigma70_r4"/>
</dbReference>
<dbReference type="CDD" id="cd06171">
    <property type="entry name" value="Sigma70_r4"/>
    <property type="match status" value="1"/>
</dbReference>
<sequence length="438" mass="48958">MTDPADVSFLFGPAGLERLKEQLLLLDPREQDALLRHGYGQAVGARTLVELGQKYQVSRERIRQLESKAKSSLQHSLDTIAPGWRRRFADSLSGRTVVHFSHVAQTISADEVGLSYAPVILEELNLHPVKQVKWWYAGDPQAVEVAMKSLALTGPILKEEWDEAYESSELPFAFREHVLWRNSIIEFSPFFVRKNAQRHDRVAAVLMNGALPWNEICVRTGLSANSVRGALDHFDDFISLSKGWWALAGSVDRPIYSSALPAILDILEEHGPQHAAELVRKVAAVHDVTSWRINQCLDDYRIGRMPDGRIWLVEHGAVKPKEIEPARPDYMVASGCKVGVRQKVTYDQARGSGFLVNRWLAWRLGLRATPQAITFDSEIGVELKVTRTGGGTAFSSIRTCLDHHGLVEGCDFVIVLDLDSRTWALRHSCALGCCPVRP</sequence>
<dbReference type="PROSITE" id="PS00716">
    <property type="entry name" value="SIGMA70_2"/>
    <property type="match status" value="1"/>
</dbReference>
<feature type="domain" description="RNA polymerase sigma-70" evidence="1">
    <location>
        <begin position="47"/>
        <end position="73"/>
    </location>
</feature>
<dbReference type="InterPro" id="IPR000943">
    <property type="entry name" value="RNA_pol_sigma70"/>
</dbReference>
<dbReference type="InterPro" id="IPR036388">
    <property type="entry name" value="WH-like_DNA-bd_sf"/>
</dbReference>
<dbReference type="GO" id="GO:0003700">
    <property type="term" value="F:DNA-binding transcription factor activity"/>
    <property type="evidence" value="ECO:0007669"/>
    <property type="project" value="InterPro"/>
</dbReference>
<dbReference type="PRINTS" id="PR00046">
    <property type="entry name" value="SIGMA70FCT"/>
</dbReference>
<dbReference type="Gene3D" id="1.10.10.10">
    <property type="entry name" value="Winged helix-like DNA-binding domain superfamily/Winged helix DNA-binding domain"/>
    <property type="match status" value="1"/>
</dbReference>
<dbReference type="AlphaFoldDB" id="A0A927J9S9"/>
<proteinExistence type="predicted"/>
<name>A0A927J9S9_9ACTN</name>
<dbReference type="RefSeq" id="WP_192037454.1">
    <property type="nucleotide sequence ID" value="NZ_JACYWE010000001.1"/>
</dbReference>
<gene>
    <name evidence="2" type="ORF">HT102_00465</name>
</gene>
<accession>A0A927J9S9</accession>
<organism evidence="2 3">
    <name type="scientific">Lolliginicoccus lacisalsi</name>
    <dbReference type="NCBI Taxonomy" id="2742202"/>
    <lineage>
        <taxon>Bacteria</taxon>
        <taxon>Bacillati</taxon>
        <taxon>Actinomycetota</taxon>
        <taxon>Actinomycetes</taxon>
        <taxon>Mycobacteriales</taxon>
        <taxon>Hoyosellaceae</taxon>
        <taxon>Lolliginicoccus</taxon>
    </lineage>
</organism>
<keyword evidence="3" id="KW-1185">Reference proteome</keyword>
<evidence type="ECO:0000259" key="1">
    <source>
        <dbReference type="PROSITE" id="PS00716"/>
    </source>
</evidence>
<comment type="caution">
    <text evidence="2">The sequence shown here is derived from an EMBL/GenBank/DDBJ whole genome shotgun (WGS) entry which is preliminary data.</text>
</comment>
<dbReference type="SUPFAM" id="SSF88659">
    <property type="entry name" value="Sigma3 and sigma4 domains of RNA polymerase sigma factors"/>
    <property type="match status" value="1"/>
</dbReference>
<dbReference type="GO" id="GO:0006352">
    <property type="term" value="P:DNA-templated transcription initiation"/>
    <property type="evidence" value="ECO:0007669"/>
    <property type="project" value="InterPro"/>
</dbReference>
<dbReference type="EMBL" id="JACYWE010000001">
    <property type="protein sequence ID" value="MBD8504960.1"/>
    <property type="molecule type" value="Genomic_DNA"/>
</dbReference>
<reference evidence="2" key="1">
    <citation type="submission" date="2020-09" db="EMBL/GenBank/DDBJ databases">
        <title>Hoyosella lacisalsi sp. nov., a halotolerant actinobacterium isolated from soil of Lake Gudzhirganskoe.</title>
        <authorList>
            <person name="Yang Q."/>
            <person name="Guo P.Y."/>
            <person name="Liu S.W."/>
            <person name="Li F.N."/>
            <person name="Sun C.H."/>
        </authorList>
    </citation>
    <scope>NUCLEOTIDE SEQUENCE</scope>
    <source>
        <strain evidence="2">G463</strain>
    </source>
</reference>
<dbReference type="Pfam" id="PF04545">
    <property type="entry name" value="Sigma70_r4"/>
    <property type="match status" value="1"/>
</dbReference>
<protein>
    <recommendedName>
        <fullName evidence="1">RNA polymerase sigma-70 domain-containing protein</fullName>
    </recommendedName>
</protein>
<dbReference type="Proteomes" id="UP000642993">
    <property type="component" value="Unassembled WGS sequence"/>
</dbReference>
<dbReference type="InterPro" id="IPR013324">
    <property type="entry name" value="RNA_pol_sigma_r3/r4-like"/>
</dbReference>
<evidence type="ECO:0000313" key="3">
    <source>
        <dbReference type="Proteomes" id="UP000642993"/>
    </source>
</evidence>
<evidence type="ECO:0000313" key="2">
    <source>
        <dbReference type="EMBL" id="MBD8504960.1"/>
    </source>
</evidence>